<reference evidence="1 2" key="1">
    <citation type="journal article" date="2018" name="Environ. Microbiol.">
        <title>Novel energy conservation strategies and behaviour of Pelotomaculum schinkii driving syntrophic propionate catabolism.</title>
        <authorList>
            <person name="Hidalgo-Ahumada C.A.P."/>
            <person name="Nobu M.K."/>
            <person name="Narihiro T."/>
            <person name="Tamaki H."/>
            <person name="Liu W.T."/>
            <person name="Kamagata Y."/>
            <person name="Stams A.J.M."/>
            <person name="Imachi H."/>
            <person name="Sousa D.Z."/>
        </authorList>
    </citation>
    <scope>NUCLEOTIDE SEQUENCE [LARGE SCALE GENOMIC DNA]</scope>
    <source>
        <strain evidence="1 2">MGP</strain>
    </source>
</reference>
<protein>
    <submittedName>
        <fullName evidence="1">Uncharacterized protein</fullName>
    </submittedName>
</protein>
<dbReference type="OrthoDB" id="48384at2"/>
<accession>A0A4Y7RTB4</accession>
<dbReference type="Proteomes" id="UP000297597">
    <property type="component" value="Unassembled WGS sequence"/>
</dbReference>
<dbReference type="InterPro" id="IPR005361">
    <property type="entry name" value="UPF0158"/>
</dbReference>
<dbReference type="EMBL" id="QFFZ01000008">
    <property type="protein sequence ID" value="TEB12225.1"/>
    <property type="molecule type" value="Genomic_DNA"/>
</dbReference>
<name>A0A4Y7RTB4_9FIRM</name>
<gene>
    <name evidence="1" type="ORF">Pmgp_01116</name>
</gene>
<proteinExistence type="predicted"/>
<evidence type="ECO:0000313" key="2">
    <source>
        <dbReference type="Proteomes" id="UP000297597"/>
    </source>
</evidence>
<dbReference type="RefSeq" id="WP_134212989.1">
    <property type="nucleotide sequence ID" value="NZ_QFFZ01000008.1"/>
</dbReference>
<evidence type="ECO:0000313" key="1">
    <source>
        <dbReference type="EMBL" id="TEB12225.1"/>
    </source>
</evidence>
<sequence>MRQVAVTLAWIINAFENSSKHSEYYVDLQTGDVRYFSPMDFPEHEDTMKKLDKQPERFVRLPKLEKELSLKIKQDFIAGLDDANLKKQLENELEDIRFRRVLMDYEEERRKWYRFQNERYTEFLKKWFGEKNIELVEKSM</sequence>
<keyword evidence="2" id="KW-1185">Reference proteome</keyword>
<comment type="caution">
    <text evidence="1">The sequence shown here is derived from an EMBL/GenBank/DDBJ whole genome shotgun (WGS) entry which is preliminary data.</text>
</comment>
<dbReference type="Pfam" id="PF03682">
    <property type="entry name" value="UPF0158"/>
    <property type="match status" value="1"/>
</dbReference>
<organism evidence="1 2">
    <name type="scientific">Pelotomaculum propionicicum</name>
    <dbReference type="NCBI Taxonomy" id="258475"/>
    <lineage>
        <taxon>Bacteria</taxon>
        <taxon>Bacillati</taxon>
        <taxon>Bacillota</taxon>
        <taxon>Clostridia</taxon>
        <taxon>Eubacteriales</taxon>
        <taxon>Desulfotomaculaceae</taxon>
        <taxon>Pelotomaculum</taxon>
    </lineage>
</organism>
<dbReference type="AlphaFoldDB" id="A0A4Y7RTB4"/>